<dbReference type="PANTHER" id="PTHR47506:SF6">
    <property type="entry name" value="HTH-TYPE TRANSCRIPTIONAL REPRESSOR NEMR"/>
    <property type="match status" value="1"/>
</dbReference>
<dbReference type="Proteomes" id="UP000317638">
    <property type="component" value="Unassembled WGS sequence"/>
</dbReference>
<evidence type="ECO:0000256" key="2">
    <source>
        <dbReference type="ARBA" id="ARBA00023125"/>
    </source>
</evidence>
<dbReference type="SUPFAM" id="SSF46689">
    <property type="entry name" value="Homeodomain-like"/>
    <property type="match status" value="1"/>
</dbReference>
<dbReference type="SUPFAM" id="SSF48498">
    <property type="entry name" value="Tetracyclin repressor-like, C-terminal domain"/>
    <property type="match status" value="1"/>
</dbReference>
<dbReference type="RefSeq" id="WP_143939239.1">
    <property type="nucleotide sequence ID" value="NZ_VKKG01000006.1"/>
</dbReference>
<sequence length="199" mass="21643">MSKGASTKQAILHEGVVAAYRVGLTGLTIGTLASATGLSKSGLYAHFGSKEDLQLAVLAHAAREFAEEVVIPALGQPRGEPRLRALFENWISSGVMRSPGGCLFVKSSAELDEQEGAVRDQLADDHRQLYASIARIVGTGIEEGHLRPDVDADQFAAELDGIMLAFYHWHRLLDDPLAEQRARTAFERLLAQSRPQEQP</sequence>
<organism evidence="6 7">
    <name type="scientific">Tessaracoccus rhinocerotis</name>
    <dbReference type="NCBI Taxonomy" id="1689449"/>
    <lineage>
        <taxon>Bacteria</taxon>
        <taxon>Bacillati</taxon>
        <taxon>Actinomycetota</taxon>
        <taxon>Actinomycetes</taxon>
        <taxon>Propionibacteriales</taxon>
        <taxon>Propionibacteriaceae</taxon>
        <taxon>Tessaracoccus</taxon>
    </lineage>
</organism>
<dbReference type="InterPro" id="IPR036271">
    <property type="entry name" value="Tet_transcr_reg_TetR-rel_C_sf"/>
</dbReference>
<dbReference type="InterPro" id="IPR009057">
    <property type="entry name" value="Homeodomain-like_sf"/>
</dbReference>
<evidence type="ECO:0000259" key="5">
    <source>
        <dbReference type="PROSITE" id="PS50977"/>
    </source>
</evidence>
<accession>A0A553JXC3</accession>
<dbReference type="Gene3D" id="1.10.10.60">
    <property type="entry name" value="Homeodomain-like"/>
    <property type="match status" value="1"/>
</dbReference>
<evidence type="ECO:0000313" key="6">
    <source>
        <dbReference type="EMBL" id="TRY17096.1"/>
    </source>
</evidence>
<proteinExistence type="predicted"/>
<keyword evidence="1" id="KW-0805">Transcription regulation</keyword>
<dbReference type="PANTHER" id="PTHR47506">
    <property type="entry name" value="TRANSCRIPTIONAL REGULATORY PROTEIN"/>
    <property type="match status" value="1"/>
</dbReference>
<comment type="caution">
    <text evidence="6">The sequence shown here is derived from an EMBL/GenBank/DDBJ whole genome shotgun (WGS) entry which is preliminary data.</text>
</comment>
<evidence type="ECO:0000256" key="4">
    <source>
        <dbReference type="PROSITE-ProRule" id="PRU00335"/>
    </source>
</evidence>
<dbReference type="OrthoDB" id="326421at2"/>
<dbReference type="EMBL" id="VKKG01000006">
    <property type="protein sequence ID" value="TRY17096.1"/>
    <property type="molecule type" value="Genomic_DNA"/>
</dbReference>
<keyword evidence="3" id="KW-0804">Transcription</keyword>
<evidence type="ECO:0000313" key="7">
    <source>
        <dbReference type="Proteomes" id="UP000317638"/>
    </source>
</evidence>
<keyword evidence="2 4" id="KW-0238">DNA-binding</keyword>
<keyword evidence="7" id="KW-1185">Reference proteome</keyword>
<evidence type="ECO:0000256" key="1">
    <source>
        <dbReference type="ARBA" id="ARBA00023015"/>
    </source>
</evidence>
<dbReference type="InterPro" id="IPR001647">
    <property type="entry name" value="HTH_TetR"/>
</dbReference>
<evidence type="ECO:0000256" key="3">
    <source>
        <dbReference type="ARBA" id="ARBA00023163"/>
    </source>
</evidence>
<dbReference type="Pfam" id="PF16925">
    <property type="entry name" value="TetR_C_13"/>
    <property type="match status" value="1"/>
</dbReference>
<feature type="DNA-binding region" description="H-T-H motif" evidence="4">
    <location>
        <begin position="28"/>
        <end position="47"/>
    </location>
</feature>
<name>A0A553JXC3_9ACTN</name>
<dbReference type="Gene3D" id="1.10.357.10">
    <property type="entry name" value="Tetracycline Repressor, domain 2"/>
    <property type="match status" value="1"/>
</dbReference>
<protein>
    <submittedName>
        <fullName evidence="6">TetR/AcrR family transcriptional regulator</fullName>
    </submittedName>
</protein>
<feature type="domain" description="HTH tetR-type" evidence="5">
    <location>
        <begin position="5"/>
        <end position="65"/>
    </location>
</feature>
<reference evidence="6 7" key="1">
    <citation type="submission" date="2019-07" db="EMBL/GenBank/DDBJ databases">
        <authorList>
            <person name="Zhou L.-Y."/>
        </authorList>
    </citation>
    <scope>NUCLEOTIDE SEQUENCE [LARGE SCALE GENOMIC DNA]</scope>
    <source>
        <strain evidence="6 7">YIM 101269</strain>
    </source>
</reference>
<gene>
    <name evidence="6" type="ORF">FOJ82_14720</name>
</gene>
<dbReference type="PROSITE" id="PS50977">
    <property type="entry name" value="HTH_TETR_2"/>
    <property type="match status" value="1"/>
</dbReference>
<dbReference type="GO" id="GO:0003677">
    <property type="term" value="F:DNA binding"/>
    <property type="evidence" value="ECO:0007669"/>
    <property type="project" value="UniProtKB-UniRule"/>
</dbReference>
<dbReference type="Pfam" id="PF00440">
    <property type="entry name" value="TetR_N"/>
    <property type="match status" value="1"/>
</dbReference>
<dbReference type="InterPro" id="IPR011075">
    <property type="entry name" value="TetR_C"/>
</dbReference>
<dbReference type="AlphaFoldDB" id="A0A553JXC3"/>